<dbReference type="GeneID" id="17307730"/>
<keyword evidence="2" id="KW-1133">Transmembrane helix</keyword>
<dbReference type="HOGENOM" id="CLU_463418_0_0_1"/>
<dbReference type="PANTHER" id="PTHR33741:SF5">
    <property type="entry name" value="TRANSMEMBRANE PROTEIN DDB_G0269096-RELATED"/>
    <property type="match status" value="1"/>
</dbReference>
<dbReference type="PaxDb" id="55529-EKX51300"/>
<keyword evidence="2" id="KW-0812">Transmembrane</keyword>
<protein>
    <recommendedName>
        <fullName evidence="3">HPP transmembrane region domain-containing protein</fullName>
    </recommendedName>
</protein>
<dbReference type="OrthoDB" id="2016548at2759"/>
<dbReference type="PANTHER" id="PTHR33741">
    <property type="entry name" value="TRANSMEMBRANE PROTEIN DDB_G0269096-RELATED"/>
    <property type="match status" value="1"/>
</dbReference>
<evidence type="ECO:0000313" key="6">
    <source>
        <dbReference type="Proteomes" id="UP000011087"/>
    </source>
</evidence>
<keyword evidence="2" id="KW-0472">Membrane</keyword>
<accession>L1JT08</accession>
<feature type="compositionally biased region" description="Basic and acidic residues" evidence="1">
    <location>
        <begin position="23"/>
        <end position="35"/>
    </location>
</feature>
<dbReference type="Proteomes" id="UP000011087">
    <property type="component" value="Unassembled WGS sequence"/>
</dbReference>
<evidence type="ECO:0000256" key="2">
    <source>
        <dbReference type="SAM" id="Phobius"/>
    </source>
</evidence>
<dbReference type="InterPro" id="IPR058581">
    <property type="entry name" value="TM_HPP"/>
</dbReference>
<feature type="transmembrane region" description="Helical" evidence="2">
    <location>
        <begin position="523"/>
        <end position="545"/>
    </location>
</feature>
<reference evidence="4 6" key="1">
    <citation type="journal article" date="2012" name="Nature">
        <title>Algal genomes reveal evolutionary mosaicism and the fate of nucleomorphs.</title>
        <authorList>
            <consortium name="DOE Joint Genome Institute"/>
            <person name="Curtis B.A."/>
            <person name="Tanifuji G."/>
            <person name="Burki F."/>
            <person name="Gruber A."/>
            <person name="Irimia M."/>
            <person name="Maruyama S."/>
            <person name="Arias M.C."/>
            <person name="Ball S.G."/>
            <person name="Gile G.H."/>
            <person name="Hirakawa Y."/>
            <person name="Hopkins J.F."/>
            <person name="Kuo A."/>
            <person name="Rensing S.A."/>
            <person name="Schmutz J."/>
            <person name="Symeonidi A."/>
            <person name="Elias M."/>
            <person name="Eveleigh R.J."/>
            <person name="Herman E.K."/>
            <person name="Klute M.J."/>
            <person name="Nakayama T."/>
            <person name="Obornik M."/>
            <person name="Reyes-Prieto A."/>
            <person name="Armbrust E.V."/>
            <person name="Aves S.J."/>
            <person name="Beiko R.G."/>
            <person name="Coutinho P."/>
            <person name="Dacks J.B."/>
            <person name="Durnford D.G."/>
            <person name="Fast N.M."/>
            <person name="Green B.R."/>
            <person name="Grisdale C.J."/>
            <person name="Hempel F."/>
            <person name="Henrissat B."/>
            <person name="Hoppner M.P."/>
            <person name="Ishida K."/>
            <person name="Kim E."/>
            <person name="Koreny L."/>
            <person name="Kroth P.G."/>
            <person name="Liu Y."/>
            <person name="Malik S.B."/>
            <person name="Maier U.G."/>
            <person name="McRose D."/>
            <person name="Mock T."/>
            <person name="Neilson J.A."/>
            <person name="Onodera N.T."/>
            <person name="Poole A.M."/>
            <person name="Pritham E.J."/>
            <person name="Richards T.A."/>
            <person name="Rocap G."/>
            <person name="Roy S.W."/>
            <person name="Sarai C."/>
            <person name="Schaack S."/>
            <person name="Shirato S."/>
            <person name="Slamovits C.H."/>
            <person name="Spencer D.F."/>
            <person name="Suzuki S."/>
            <person name="Worden A.Z."/>
            <person name="Zauner S."/>
            <person name="Barry K."/>
            <person name="Bell C."/>
            <person name="Bharti A.K."/>
            <person name="Crow J.A."/>
            <person name="Grimwood J."/>
            <person name="Kramer R."/>
            <person name="Lindquist E."/>
            <person name="Lucas S."/>
            <person name="Salamov A."/>
            <person name="McFadden G.I."/>
            <person name="Lane C.E."/>
            <person name="Keeling P.J."/>
            <person name="Gray M.W."/>
            <person name="Grigoriev I.V."/>
            <person name="Archibald J.M."/>
        </authorList>
    </citation>
    <scope>NUCLEOTIDE SEQUENCE</scope>
    <source>
        <strain evidence="4 6">CCMP2712</strain>
    </source>
</reference>
<feature type="domain" description="HPP transmembrane region" evidence="3">
    <location>
        <begin position="370"/>
        <end position="502"/>
    </location>
</feature>
<evidence type="ECO:0000313" key="4">
    <source>
        <dbReference type="EMBL" id="EKX51300.1"/>
    </source>
</evidence>
<dbReference type="KEGG" id="gtt:GUITHDRAFT_134778"/>
<dbReference type="EnsemblProtists" id="EKX51300">
    <property type="protein sequence ID" value="EKX51300"/>
    <property type="gene ID" value="GUITHDRAFT_134778"/>
</dbReference>
<feature type="region of interest" description="Disordered" evidence="1">
    <location>
        <begin position="17"/>
        <end position="71"/>
    </location>
</feature>
<dbReference type="InterPro" id="IPR007065">
    <property type="entry name" value="HPP"/>
</dbReference>
<reference evidence="5" key="3">
    <citation type="submission" date="2016-03" db="UniProtKB">
        <authorList>
            <consortium name="EnsemblProtists"/>
        </authorList>
    </citation>
    <scope>IDENTIFICATION</scope>
</reference>
<dbReference type="AlphaFoldDB" id="L1JT08"/>
<reference evidence="6" key="2">
    <citation type="submission" date="2012-11" db="EMBL/GenBank/DDBJ databases">
        <authorList>
            <person name="Kuo A."/>
            <person name="Curtis B.A."/>
            <person name="Tanifuji G."/>
            <person name="Burki F."/>
            <person name="Gruber A."/>
            <person name="Irimia M."/>
            <person name="Maruyama S."/>
            <person name="Arias M.C."/>
            <person name="Ball S.G."/>
            <person name="Gile G.H."/>
            <person name="Hirakawa Y."/>
            <person name="Hopkins J.F."/>
            <person name="Rensing S.A."/>
            <person name="Schmutz J."/>
            <person name="Symeonidi A."/>
            <person name="Elias M."/>
            <person name="Eveleigh R.J."/>
            <person name="Herman E.K."/>
            <person name="Klute M.J."/>
            <person name="Nakayama T."/>
            <person name="Obornik M."/>
            <person name="Reyes-Prieto A."/>
            <person name="Armbrust E.V."/>
            <person name="Aves S.J."/>
            <person name="Beiko R.G."/>
            <person name="Coutinho P."/>
            <person name="Dacks J.B."/>
            <person name="Durnford D.G."/>
            <person name="Fast N.M."/>
            <person name="Green B.R."/>
            <person name="Grisdale C."/>
            <person name="Hempe F."/>
            <person name="Henrissat B."/>
            <person name="Hoppner M.P."/>
            <person name="Ishida K.-I."/>
            <person name="Kim E."/>
            <person name="Koreny L."/>
            <person name="Kroth P.G."/>
            <person name="Liu Y."/>
            <person name="Malik S.-B."/>
            <person name="Maier U.G."/>
            <person name="McRose D."/>
            <person name="Mock T."/>
            <person name="Neilson J.A."/>
            <person name="Onodera N.T."/>
            <person name="Poole A.M."/>
            <person name="Pritham E.J."/>
            <person name="Richards T.A."/>
            <person name="Rocap G."/>
            <person name="Roy S.W."/>
            <person name="Sarai C."/>
            <person name="Schaack S."/>
            <person name="Shirato S."/>
            <person name="Slamovits C.H."/>
            <person name="Spencer D.F."/>
            <person name="Suzuki S."/>
            <person name="Worden A.Z."/>
            <person name="Zauner S."/>
            <person name="Barry K."/>
            <person name="Bell C."/>
            <person name="Bharti A.K."/>
            <person name="Crow J.A."/>
            <person name="Grimwood J."/>
            <person name="Kramer R."/>
            <person name="Lindquist E."/>
            <person name="Lucas S."/>
            <person name="Salamov A."/>
            <person name="McFadden G.I."/>
            <person name="Lane C.E."/>
            <person name="Keeling P.J."/>
            <person name="Gray M.W."/>
            <person name="Grigoriev I.V."/>
            <person name="Archibald J.M."/>
        </authorList>
    </citation>
    <scope>NUCLEOTIDE SEQUENCE</scope>
    <source>
        <strain evidence="6">CCMP2712</strain>
    </source>
</reference>
<feature type="transmembrane region" description="Helical" evidence="2">
    <location>
        <begin position="405"/>
        <end position="423"/>
    </location>
</feature>
<sequence>MSNRVLEFAGKTASQAQSLAARASDHAKEAHEKASAKLKQATHRIVQEIRAGSPKALKRTSPRNLEEEAEREEAEYAGPLKALLKDVCDSAGFAFGEVWIRPRRIVPEQEGIRVQWEFVMRYSGQYYINPVKFAEARNIQGVLDSFLKIAQDVRYVKGQGIPGLAWARGDTNWQNLSAYEVLDEQLQADGRSEVMMKMFDASVAVPVRHPHLSKVMAVMVFYRHRGESQEAMPAMLDPTKNENLKRLLDHACLVAPKAVDYHDLLPQWKNAQHAWAEALMEETGSDLQRDEEEADEDFNMYSFTDSRYTLFLRRQGAQVTAAFMNMKQQLESRSRTLTAVEAEWAKGKFASQFTAYLGKFKGTGGAPPAKTDRNYCMWTFLGSFLAIVSMTYLDYRVGFYMHNEYPLYALVTSFSAVALILFSTPTSPFGQPRNVLGGHMLSAGIAVFMDSNKPDFMPQARLPYVMNALAPTVSIMVMTYTGLMHPPATACCTIFVSGGARVREAELDCDGNDEGEQLKQLGYIYILFPVLVDCLIMTTLALLVNNMSKQRVSLRRPRLVVVVVGEVYLVEYGGRDGGGIWRLVWRACP</sequence>
<gene>
    <name evidence="4" type="ORF">GUITHDRAFT_134778</name>
</gene>
<name>L1JT08_GUITC</name>
<organism evidence="4">
    <name type="scientific">Guillardia theta (strain CCMP2712)</name>
    <name type="common">Cryptophyte</name>
    <dbReference type="NCBI Taxonomy" id="905079"/>
    <lineage>
        <taxon>Eukaryota</taxon>
        <taxon>Cryptophyceae</taxon>
        <taxon>Pyrenomonadales</taxon>
        <taxon>Geminigeraceae</taxon>
        <taxon>Guillardia</taxon>
    </lineage>
</organism>
<keyword evidence="6" id="KW-1185">Reference proteome</keyword>
<evidence type="ECO:0000259" key="3">
    <source>
        <dbReference type="Pfam" id="PF04982"/>
    </source>
</evidence>
<dbReference type="RefSeq" id="XP_005838280.1">
    <property type="nucleotide sequence ID" value="XM_005838223.1"/>
</dbReference>
<dbReference type="eggNOG" id="ENOG502S7ZA">
    <property type="taxonomic scope" value="Eukaryota"/>
</dbReference>
<dbReference type="EMBL" id="JH992976">
    <property type="protein sequence ID" value="EKX51300.1"/>
    <property type="molecule type" value="Genomic_DNA"/>
</dbReference>
<evidence type="ECO:0000256" key="1">
    <source>
        <dbReference type="SAM" id="MobiDB-lite"/>
    </source>
</evidence>
<feature type="transmembrane region" description="Helical" evidence="2">
    <location>
        <begin position="377"/>
        <end position="393"/>
    </location>
</feature>
<dbReference type="Pfam" id="PF04982">
    <property type="entry name" value="TM_HPP"/>
    <property type="match status" value="1"/>
</dbReference>
<proteinExistence type="predicted"/>
<evidence type="ECO:0000313" key="5">
    <source>
        <dbReference type="EnsemblProtists" id="EKX51300"/>
    </source>
</evidence>